<comment type="pathway">
    <text evidence="3 4">Purine metabolism; IMP biosynthesis via de novo pathway; 5-amino-1-(5-phospho-D-ribosyl)imidazole-4-carboxylate from 5-amino-1-(5-phospho-D-ribosyl)imidazole (N5-CAIR route): step 2/2.</text>
</comment>
<dbReference type="SMART" id="SM01001">
    <property type="entry name" value="AIRC"/>
    <property type="match status" value="1"/>
</dbReference>
<keyword evidence="2 3" id="KW-0413">Isomerase</keyword>
<protein>
    <recommendedName>
        <fullName evidence="3 4">N5-carboxyaminoimidazole ribonucleotide mutase</fullName>
        <shortName evidence="3 4">N5-CAIR mutase</shortName>
        <ecNumber evidence="3 4">5.4.99.18</ecNumber>
    </recommendedName>
    <alternativeName>
        <fullName evidence="3">5-(carboxyamino)imidazole ribonucleotide mutase</fullName>
    </alternativeName>
</protein>
<comment type="catalytic activity">
    <reaction evidence="3 4">
        <text>5-carboxyamino-1-(5-phospho-D-ribosyl)imidazole + H(+) = 5-amino-1-(5-phospho-D-ribosyl)imidazole-4-carboxylate</text>
        <dbReference type="Rhea" id="RHEA:13193"/>
        <dbReference type="ChEBI" id="CHEBI:15378"/>
        <dbReference type="ChEBI" id="CHEBI:58730"/>
        <dbReference type="ChEBI" id="CHEBI:77657"/>
        <dbReference type="EC" id="5.4.99.18"/>
    </reaction>
</comment>
<dbReference type="PIRSF" id="PIRSF001338">
    <property type="entry name" value="AIR_carboxylase"/>
    <property type="match status" value="1"/>
</dbReference>
<evidence type="ECO:0000256" key="2">
    <source>
        <dbReference type="ARBA" id="ARBA00023235"/>
    </source>
</evidence>
<dbReference type="HAMAP" id="MF_01929">
    <property type="entry name" value="PurE_classI"/>
    <property type="match status" value="1"/>
</dbReference>
<dbReference type="RefSeq" id="WP_012003947.1">
    <property type="nucleotide sequence ID" value="NC_009828.1"/>
</dbReference>
<sequence length="161" mass="17438">MKVAIVVGSSSDLEHARQASDTLRIFELAHEIFILSAHRTPLEVMDFAKNAEKEFSVIIAMAGKAAHLPGVIASMTSLPVIGVPLSASISGIDSLFSIVQMPDGIPVATMGVDSAKNAALFAVEILSLNNSKLREKLKEYREDLRRGVLQKNEDLKRGEPQ</sequence>
<evidence type="ECO:0000256" key="5">
    <source>
        <dbReference type="PIRSR" id="PIRSR001338-1"/>
    </source>
</evidence>
<dbReference type="AlphaFoldDB" id="A8F8I7"/>
<reference evidence="8 9" key="1">
    <citation type="submission" date="2007-08" db="EMBL/GenBank/DDBJ databases">
        <title>Complete sequence of Thermotoga lettingae TMO.</title>
        <authorList>
            <consortium name="US DOE Joint Genome Institute"/>
            <person name="Copeland A."/>
            <person name="Lucas S."/>
            <person name="Lapidus A."/>
            <person name="Barry K."/>
            <person name="Glavina del Rio T."/>
            <person name="Dalin E."/>
            <person name="Tice H."/>
            <person name="Pitluck S."/>
            <person name="Foster B."/>
            <person name="Bruce D."/>
            <person name="Schmutz J."/>
            <person name="Larimer F."/>
            <person name="Land M."/>
            <person name="Hauser L."/>
            <person name="Kyrpides N."/>
            <person name="Mikhailova N."/>
            <person name="Nelson K."/>
            <person name="Gogarten J.P."/>
            <person name="Noll K."/>
            <person name="Richardson P."/>
        </authorList>
    </citation>
    <scope>NUCLEOTIDE SEQUENCE [LARGE SCALE GENOMIC DNA]</scope>
    <source>
        <strain evidence="9">ATCC BAA-301 / DSM 14385 / NBRC 107922 / TMO</strain>
    </source>
</reference>
<proteinExistence type="inferred from homology"/>
<feature type="binding site" evidence="3 5">
    <location>
        <position position="9"/>
    </location>
    <ligand>
        <name>substrate</name>
    </ligand>
</feature>
<evidence type="ECO:0000313" key="9">
    <source>
        <dbReference type="Proteomes" id="UP000002016"/>
    </source>
</evidence>
<feature type="coiled-coil region" evidence="6">
    <location>
        <begin position="123"/>
        <end position="150"/>
    </location>
</feature>
<keyword evidence="1 3" id="KW-0658">Purine biosynthesis</keyword>
<dbReference type="eggNOG" id="COG0041">
    <property type="taxonomic scope" value="Bacteria"/>
</dbReference>
<organism evidence="8 9">
    <name type="scientific">Pseudothermotoga lettingae (strain ATCC BAA-301 / DSM 14385 / NBRC 107922 / TMO)</name>
    <name type="common">Thermotoga lettingae</name>
    <dbReference type="NCBI Taxonomy" id="416591"/>
    <lineage>
        <taxon>Bacteria</taxon>
        <taxon>Thermotogati</taxon>
        <taxon>Thermotogota</taxon>
        <taxon>Thermotogae</taxon>
        <taxon>Thermotogales</taxon>
        <taxon>Thermotogaceae</taxon>
        <taxon>Pseudothermotoga</taxon>
    </lineage>
</organism>
<dbReference type="PANTHER" id="PTHR23046">
    <property type="entry name" value="PHOSPHORIBOSYLAMINOIMIDAZOLE CARBOXYLASE CATALYTIC SUBUNIT"/>
    <property type="match status" value="1"/>
</dbReference>
<reference evidence="8 9" key="2">
    <citation type="journal article" date="2009" name="Proc. Natl. Acad. Sci. U.S.A.">
        <title>On the chimeric nature, thermophilic origin, and phylogenetic placement of the Thermotogales.</title>
        <authorList>
            <person name="Zhaxybayeva O."/>
            <person name="Swithers K.S."/>
            <person name="Lapierre P."/>
            <person name="Fournier G.P."/>
            <person name="Bickhart D.M."/>
            <person name="DeBoy R.T."/>
            <person name="Nelson K.E."/>
            <person name="Nesbo C.L."/>
            <person name="Doolittle W.F."/>
            <person name="Gogarten J.P."/>
            <person name="Noll K.M."/>
        </authorList>
    </citation>
    <scope>NUCLEOTIDE SEQUENCE [LARGE SCALE GENOMIC DNA]</scope>
    <source>
        <strain evidence="9">ATCC BAA-301 / DSM 14385 / NBRC 107922 / TMO</strain>
    </source>
</reference>
<keyword evidence="8" id="KW-0456">Lyase</keyword>
<dbReference type="PANTHER" id="PTHR23046:SF2">
    <property type="entry name" value="PHOSPHORIBOSYLAMINOIMIDAZOLE CARBOXYLASE"/>
    <property type="match status" value="1"/>
</dbReference>
<keyword evidence="6" id="KW-0175">Coiled coil</keyword>
<dbReference type="EC" id="5.4.99.18" evidence="3 4"/>
<evidence type="ECO:0000313" key="8">
    <source>
        <dbReference type="EMBL" id="ABV34471.1"/>
    </source>
</evidence>
<dbReference type="KEGG" id="tle:Tlet_1917"/>
<evidence type="ECO:0000256" key="4">
    <source>
        <dbReference type="PIRNR" id="PIRNR001338"/>
    </source>
</evidence>
<feature type="binding site" evidence="3 5">
    <location>
        <position position="39"/>
    </location>
    <ligand>
        <name>substrate</name>
    </ligand>
</feature>
<evidence type="ECO:0000256" key="1">
    <source>
        <dbReference type="ARBA" id="ARBA00022755"/>
    </source>
</evidence>
<dbReference type="OrthoDB" id="9791908at2"/>
<feature type="domain" description="PurE" evidence="7">
    <location>
        <begin position="1"/>
        <end position="148"/>
    </location>
</feature>
<dbReference type="HOGENOM" id="CLU_094982_2_0_0"/>
<dbReference type="GO" id="GO:0034023">
    <property type="term" value="F:5-(carboxyamino)imidazole ribonucleotide mutase activity"/>
    <property type="evidence" value="ECO:0007669"/>
    <property type="project" value="UniProtKB-UniRule"/>
</dbReference>
<comment type="function">
    <text evidence="3 4">Catalyzes the conversion of N5-carboxyaminoimidazole ribonucleotide (N5-CAIR) to 4-carboxy-5-aminoimidazole ribonucleotide (CAIR).</text>
</comment>
<name>A8F8I7_PSELT</name>
<dbReference type="EMBL" id="CP000812">
    <property type="protein sequence ID" value="ABV34471.1"/>
    <property type="molecule type" value="Genomic_DNA"/>
</dbReference>
<dbReference type="Gene3D" id="3.40.50.1970">
    <property type="match status" value="1"/>
</dbReference>
<dbReference type="Proteomes" id="UP000002016">
    <property type="component" value="Chromosome"/>
</dbReference>
<evidence type="ECO:0000256" key="6">
    <source>
        <dbReference type="SAM" id="Coils"/>
    </source>
</evidence>
<evidence type="ECO:0000256" key="3">
    <source>
        <dbReference type="HAMAP-Rule" id="MF_01929"/>
    </source>
</evidence>
<dbReference type="InterPro" id="IPR024694">
    <property type="entry name" value="PurE_prokaryotes"/>
</dbReference>
<dbReference type="GO" id="GO:0016829">
    <property type="term" value="F:lyase activity"/>
    <property type="evidence" value="ECO:0007669"/>
    <property type="project" value="UniProtKB-KW"/>
</dbReference>
<dbReference type="NCBIfam" id="TIGR01162">
    <property type="entry name" value="purE"/>
    <property type="match status" value="1"/>
</dbReference>
<dbReference type="Pfam" id="PF00731">
    <property type="entry name" value="AIRC"/>
    <property type="match status" value="1"/>
</dbReference>
<dbReference type="InterPro" id="IPR000031">
    <property type="entry name" value="PurE_dom"/>
</dbReference>
<comment type="similarity">
    <text evidence="3">Belongs to the AIR carboxylase family. Class I subfamily.</text>
</comment>
<keyword evidence="9" id="KW-1185">Reference proteome</keyword>
<gene>
    <name evidence="3" type="primary">purE</name>
    <name evidence="8" type="ordered locus">Tlet_1917</name>
</gene>
<dbReference type="STRING" id="416591.Tlet_1917"/>
<dbReference type="InterPro" id="IPR033747">
    <property type="entry name" value="PurE_ClassI"/>
</dbReference>
<evidence type="ECO:0000259" key="7">
    <source>
        <dbReference type="SMART" id="SM01001"/>
    </source>
</evidence>
<dbReference type="UniPathway" id="UPA00074">
    <property type="reaction ID" value="UER00943"/>
</dbReference>
<dbReference type="SUPFAM" id="SSF52255">
    <property type="entry name" value="N5-CAIR mutase (phosphoribosylaminoimidazole carboxylase, PurE)"/>
    <property type="match status" value="1"/>
</dbReference>
<dbReference type="GO" id="GO:0006189">
    <property type="term" value="P:'de novo' IMP biosynthetic process"/>
    <property type="evidence" value="ECO:0007669"/>
    <property type="project" value="UniProtKB-UniRule"/>
</dbReference>
<accession>A8F8I7</accession>
<feature type="binding site" evidence="3 5">
    <location>
        <position position="12"/>
    </location>
    <ligand>
        <name>substrate</name>
    </ligand>
</feature>